<evidence type="ECO:0000256" key="1">
    <source>
        <dbReference type="ARBA" id="ARBA00006484"/>
    </source>
</evidence>
<dbReference type="Proteomes" id="UP001583193">
    <property type="component" value="Unassembled WGS sequence"/>
</dbReference>
<evidence type="ECO:0000313" key="6">
    <source>
        <dbReference type="Proteomes" id="UP001583193"/>
    </source>
</evidence>
<name>A0ABR3XEV3_9EURO</name>
<dbReference type="Pfam" id="PF00106">
    <property type="entry name" value="adh_short"/>
    <property type="match status" value="1"/>
</dbReference>
<dbReference type="SUPFAM" id="SSF51735">
    <property type="entry name" value="NAD(P)-binding Rossmann-fold domains"/>
    <property type="match status" value="1"/>
</dbReference>
<evidence type="ECO:0008006" key="7">
    <source>
        <dbReference type="Google" id="ProtNLM"/>
    </source>
</evidence>
<dbReference type="PANTHER" id="PTHR24322:SF736">
    <property type="entry name" value="RETINOL DEHYDROGENASE 10"/>
    <property type="match status" value="1"/>
</dbReference>
<gene>
    <name evidence="5" type="ORF">Plec18167_006103</name>
</gene>
<dbReference type="CDD" id="cd05339">
    <property type="entry name" value="17beta-HSDXI-like_SDR_c"/>
    <property type="match status" value="1"/>
</dbReference>
<evidence type="ECO:0000256" key="4">
    <source>
        <dbReference type="RuleBase" id="RU000363"/>
    </source>
</evidence>
<reference evidence="5 6" key="1">
    <citation type="journal article" date="2024" name="IMA Fungus">
        <title>IMA Genome - F19 : A genome assembly and annotation guide to empower mycologists, including annotated draft genome sequences of Ceratocystis pirilliformis, Diaporthe australafricana, Fusarium ophioides, Paecilomyces lecythidis, and Sporothrix stenoceras.</title>
        <authorList>
            <person name="Aylward J."/>
            <person name="Wilson A.M."/>
            <person name="Visagie C.M."/>
            <person name="Spraker J."/>
            <person name="Barnes I."/>
            <person name="Buitendag C."/>
            <person name="Ceriani C."/>
            <person name="Del Mar Angel L."/>
            <person name="du Plessis D."/>
            <person name="Fuchs T."/>
            <person name="Gasser K."/>
            <person name="Kramer D."/>
            <person name="Li W."/>
            <person name="Munsamy K."/>
            <person name="Piso A."/>
            <person name="Price J.L."/>
            <person name="Sonnekus B."/>
            <person name="Thomas C."/>
            <person name="van der Nest A."/>
            <person name="van Dijk A."/>
            <person name="van Heerden A."/>
            <person name="van Vuuren N."/>
            <person name="Yilmaz N."/>
            <person name="Duong T.A."/>
            <person name="van der Merwe N.A."/>
            <person name="Wingfield M.J."/>
            <person name="Wingfield B.D."/>
        </authorList>
    </citation>
    <scope>NUCLEOTIDE SEQUENCE [LARGE SCALE GENOMIC DNA]</scope>
    <source>
        <strain evidence="5 6">CMW 18167</strain>
    </source>
</reference>
<keyword evidence="2" id="KW-0521">NADP</keyword>
<evidence type="ECO:0000256" key="3">
    <source>
        <dbReference type="ARBA" id="ARBA00023002"/>
    </source>
</evidence>
<comment type="caution">
    <text evidence="5">The sequence shown here is derived from an EMBL/GenBank/DDBJ whole genome shotgun (WGS) entry which is preliminary data.</text>
</comment>
<organism evidence="5 6">
    <name type="scientific">Paecilomyces lecythidis</name>
    <dbReference type="NCBI Taxonomy" id="3004212"/>
    <lineage>
        <taxon>Eukaryota</taxon>
        <taxon>Fungi</taxon>
        <taxon>Dikarya</taxon>
        <taxon>Ascomycota</taxon>
        <taxon>Pezizomycotina</taxon>
        <taxon>Eurotiomycetes</taxon>
        <taxon>Eurotiomycetidae</taxon>
        <taxon>Eurotiales</taxon>
        <taxon>Thermoascaceae</taxon>
        <taxon>Paecilomyces</taxon>
    </lineage>
</organism>
<accession>A0ABR3XEV3</accession>
<dbReference type="PRINTS" id="PR00081">
    <property type="entry name" value="GDHRDH"/>
</dbReference>
<keyword evidence="6" id="KW-1185">Reference proteome</keyword>
<dbReference type="InterPro" id="IPR002347">
    <property type="entry name" value="SDR_fam"/>
</dbReference>
<dbReference type="InterPro" id="IPR020904">
    <property type="entry name" value="Sc_DH/Rdtase_CS"/>
</dbReference>
<dbReference type="PANTHER" id="PTHR24322">
    <property type="entry name" value="PKSB"/>
    <property type="match status" value="1"/>
</dbReference>
<proteinExistence type="inferred from homology"/>
<dbReference type="EMBL" id="JAVDPF010000020">
    <property type="protein sequence ID" value="KAL1874168.1"/>
    <property type="molecule type" value="Genomic_DNA"/>
</dbReference>
<evidence type="ECO:0000313" key="5">
    <source>
        <dbReference type="EMBL" id="KAL1874168.1"/>
    </source>
</evidence>
<dbReference type="PRINTS" id="PR00080">
    <property type="entry name" value="SDRFAMILY"/>
</dbReference>
<dbReference type="InterPro" id="IPR036291">
    <property type="entry name" value="NAD(P)-bd_dom_sf"/>
</dbReference>
<sequence>MSSSLESAGALVSQYYQLALSYLPEQAQVILQLPLVKKTLLVVLALGVLRHINRTLNYWSTNNWRKAKPFKGERELVLITGGASGIGKEATLDLARRGIRVIIADLAEPKFPLPSNVFFYQVDVTSPESIKKAAEAIRAKHGDPTVIVNNAGVGNDGTLLEEPEHKIRQTFEVNIISHFWMTREFLPAMIREDHGHVITVASMASFVGIAEMLDYCASKAGALAFHEGLAQELRYYYNAKRVRTSVIHPLWVRTPMIAMLEQAGQNFKQPIMDPEVVSSAIVKQIINQTGGQILLPPHLQSASRLRALPAWLQDIVRGQTSSAFTSLREWEKTAKPNQTK</sequence>
<protein>
    <recommendedName>
        <fullName evidence="7">Short-chain dehydrogenase/reductase 2</fullName>
    </recommendedName>
</protein>
<dbReference type="Gene3D" id="3.40.50.720">
    <property type="entry name" value="NAD(P)-binding Rossmann-like Domain"/>
    <property type="match status" value="1"/>
</dbReference>
<keyword evidence="3" id="KW-0560">Oxidoreductase</keyword>
<evidence type="ECO:0000256" key="2">
    <source>
        <dbReference type="ARBA" id="ARBA00022857"/>
    </source>
</evidence>
<comment type="similarity">
    <text evidence="1 4">Belongs to the short-chain dehydrogenases/reductases (SDR) family.</text>
</comment>
<dbReference type="PROSITE" id="PS00061">
    <property type="entry name" value="ADH_SHORT"/>
    <property type="match status" value="1"/>
</dbReference>